<dbReference type="PROSITE" id="PS00216">
    <property type="entry name" value="SUGAR_TRANSPORT_1"/>
    <property type="match status" value="1"/>
</dbReference>
<feature type="transmembrane region" description="Helical" evidence="6">
    <location>
        <begin position="267"/>
        <end position="289"/>
    </location>
</feature>
<feature type="transmembrane region" description="Helical" evidence="6">
    <location>
        <begin position="68"/>
        <end position="86"/>
    </location>
</feature>
<feature type="transmembrane region" description="Helical" evidence="6">
    <location>
        <begin position="295"/>
        <end position="317"/>
    </location>
</feature>
<reference evidence="8" key="1">
    <citation type="submission" date="2022-07" db="EMBL/GenBank/DDBJ databases">
        <title>Fungi with potential for degradation of polypropylene.</title>
        <authorList>
            <person name="Gostincar C."/>
        </authorList>
    </citation>
    <scope>NUCLEOTIDE SEQUENCE</scope>
    <source>
        <strain evidence="8">EXF-13287</strain>
    </source>
</reference>
<dbReference type="EMBL" id="JANBVN010000089">
    <property type="protein sequence ID" value="KAJ9145533.1"/>
    <property type="molecule type" value="Genomic_DNA"/>
</dbReference>
<feature type="transmembrane region" description="Helical" evidence="6">
    <location>
        <begin position="462"/>
        <end position="484"/>
    </location>
</feature>
<proteinExistence type="predicted"/>
<organism evidence="8 9">
    <name type="scientific">Coniochaeta hoffmannii</name>
    <dbReference type="NCBI Taxonomy" id="91930"/>
    <lineage>
        <taxon>Eukaryota</taxon>
        <taxon>Fungi</taxon>
        <taxon>Dikarya</taxon>
        <taxon>Ascomycota</taxon>
        <taxon>Pezizomycotina</taxon>
        <taxon>Sordariomycetes</taxon>
        <taxon>Sordariomycetidae</taxon>
        <taxon>Coniochaetales</taxon>
        <taxon>Coniochaetaceae</taxon>
        <taxon>Coniochaeta</taxon>
    </lineage>
</organism>
<dbReference type="AlphaFoldDB" id="A0AA38RUA6"/>
<comment type="subcellular location">
    <subcellularLocation>
        <location evidence="1">Membrane</location>
        <topology evidence="1">Multi-pass membrane protein</topology>
    </subcellularLocation>
</comment>
<dbReference type="Proteomes" id="UP001174691">
    <property type="component" value="Unassembled WGS sequence"/>
</dbReference>
<feature type="domain" description="Major facilitator superfamily (MFS) profile" evidence="7">
    <location>
        <begin position="71"/>
        <end position="524"/>
    </location>
</feature>
<evidence type="ECO:0000256" key="1">
    <source>
        <dbReference type="ARBA" id="ARBA00004141"/>
    </source>
</evidence>
<comment type="caution">
    <text evidence="8">The sequence shown here is derived from an EMBL/GenBank/DDBJ whole genome shotgun (WGS) entry which is preliminary data.</text>
</comment>
<dbReference type="GO" id="GO:0005886">
    <property type="term" value="C:plasma membrane"/>
    <property type="evidence" value="ECO:0007669"/>
    <property type="project" value="TreeGrafter"/>
</dbReference>
<evidence type="ECO:0000256" key="2">
    <source>
        <dbReference type="ARBA" id="ARBA00022448"/>
    </source>
</evidence>
<feature type="transmembrane region" description="Helical" evidence="6">
    <location>
        <begin position="136"/>
        <end position="154"/>
    </location>
</feature>
<keyword evidence="9" id="KW-1185">Reference proteome</keyword>
<feature type="transmembrane region" description="Helical" evidence="6">
    <location>
        <begin position="338"/>
        <end position="359"/>
    </location>
</feature>
<accession>A0AA38RUA6</accession>
<dbReference type="GO" id="GO:0022857">
    <property type="term" value="F:transmembrane transporter activity"/>
    <property type="evidence" value="ECO:0007669"/>
    <property type="project" value="InterPro"/>
</dbReference>
<feature type="transmembrane region" description="Helical" evidence="6">
    <location>
        <begin position="193"/>
        <end position="215"/>
    </location>
</feature>
<dbReference type="Gene3D" id="1.20.1250.20">
    <property type="entry name" value="MFS general substrate transporter like domains"/>
    <property type="match status" value="1"/>
</dbReference>
<dbReference type="PANTHER" id="PTHR23501">
    <property type="entry name" value="MAJOR FACILITATOR SUPERFAMILY"/>
    <property type="match status" value="1"/>
</dbReference>
<keyword evidence="4 6" id="KW-1133">Transmembrane helix</keyword>
<feature type="transmembrane region" description="Helical" evidence="6">
    <location>
        <begin position="406"/>
        <end position="425"/>
    </location>
</feature>
<evidence type="ECO:0000256" key="6">
    <source>
        <dbReference type="SAM" id="Phobius"/>
    </source>
</evidence>
<dbReference type="InterPro" id="IPR005829">
    <property type="entry name" value="Sugar_transporter_CS"/>
</dbReference>
<feature type="transmembrane region" description="Helical" evidence="6">
    <location>
        <begin position="106"/>
        <end position="124"/>
    </location>
</feature>
<evidence type="ECO:0000313" key="8">
    <source>
        <dbReference type="EMBL" id="KAJ9145533.1"/>
    </source>
</evidence>
<sequence length="638" mass="68125">MSNTPNEESGSVHTDVKQDLEHVPTNATTPEATVKIVHADGFVDYVDSKAIGGDAENMPKGYFRSPQFIGTVAAQCTGSIVAYLGWVLPANTLALINADLGNSKDINWVATVWTLGSCIGFLIVGRLSDIFGRKWMVQSSMVLSLVGCIIGAVAKNVNMLIAANLCNGLAAAAQLSFGIVMGELVPNRLRGPVVTMIFLSSLPFAVFGPVIARSFIDHTAAKWRWSYYLGIIFSGLSMILYHFFYHPPTYDQLHMHGKTKWQMFKELDFVGIFLFIAGCVLFLIGLSWGGQAYPWVSAEVLCTIIIGLLTLAGFVIYEAYFCKTQAFMPPRLFRNIGFDAIVGIAAIGAMIYYSLTVLWPQIISALYTTDSIKVGLQSSVVGGGILLGQVLGGFGLTYVPKVKIQTITAACLTMAFLTPLVLISADSWTMTIALGTLTCISIGYIDNIAFPGVTLVFEAQDIGLATGVLGSIRALGGAVAQALYVSVFVNKLNTNLPAYVAPAVTSAGLPESSLPAFFAAITTGDFSSVPGVTDQVLAAFAPALKTAYAQSFKIVFYCTIPFSVILIAASCLVPNMEKFLHNNVAKRLQGRGTGGEGVAVEGEKVTPMTVPGRGTGQIPKEMIAADVQTVEKVEDSRV</sequence>
<evidence type="ECO:0000259" key="7">
    <source>
        <dbReference type="PROSITE" id="PS50850"/>
    </source>
</evidence>
<feature type="transmembrane region" description="Helical" evidence="6">
    <location>
        <begin position="227"/>
        <end position="246"/>
    </location>
</feature>
<dbReference type="InterPro" id="IPR020846">
    <property type="entry name" value="MFS_dom"/>
</dbReference>
<feature type="transmembrane region" description="Helical" evidence="6">
    <location>
        <begin position="379"/>
        <end position="399"/>
    </location>
</feature>
<dbReference type="PANTHER" id="PTHR23501:SF109">
    <property type="entry name" value="MAJOR FACILITATOR SUPERFAMILY (MFS) PROFILE DOMAIN-CONTAINING PROTEIN-RELATED"/>
    <property type="match status" value="1"/>
</dbReference>
<evidence type="ECO:0000313" key="9">
    <source>
        <dbReference type="Proteomes" id="UP001174691"/>
    </source>
</evidence>
<dbReference type="CDD" id="cd06179">
    <property type="entry name" value="MFS_TRI12_like"/>
    <property type="match status" value="1"/>
</dbReference>
<dbReference type="PROSITE" id="PS50850">
    <property type="entry name" value="MFS"/>
    <property type="match status" value="1"/>
</dbReference>
<keyword evidence="3 6" id="KW-0812">Transmembrane</keyword>
<keyword evidence="5 6" id="KW-0472">Membrane</keyword>
<evidence type="ECO:0000256" key="5">
    <source>
        <dbReference type="ARBA" id="ARBA00023136"/>
    </source>
</evidence>
<dbReference type="Pfam" id="PF06609">
    <property type="entry name" value="TRI12"/>
    <property type="match status" value="1"/>
</dbReference>
<name>A0AA38RUA6_9PEZI</name>
<evidence type="ECO:0000256" key="3">
    <source>
        <dbReference type="ARBA" id="ARBA00022692"/>
    </source>
</evidence>
<evidence type="ECO:0000256" key="4">
    <source>
        <dbReference type="ARBA" id="ARBA00022989"/>
    </source>
</evidence>
<feature type="transmembrane region" description="Helical" evidence="6">
    <location>
        <begin position="431"/>
        <end position="450"/>
    </location>
</feature>
<dbReference type="SUPFAM" id="SSF103473">
    <property type="entry name" value="MFS general substrate transporter"/>
    <property type="match status" value="1"/>
</dbReference>
<dbReference type="InterPro" id="IPR036259">
    <property type="entry name" value="MFS_trans_sf"/>
</dbReference>
<keyword evidence="2" id="KW-0813">Transport</keyword>
<protein>
    <submittedName>
        <fullName evidence="8">Trichothecene efflux pump</fullName>
    </submittedName>
</protein>
<dbReference type="InterPro" id="IPR053791">
    <property type="entry name" value="MFS_Tri12-like"/>
</dbReference>
<feature type="transmembrane region" description="Helical" evidence="6">
    <location>
        <begin position="554"/>
        <end position="573"/>
    </location>
</feature>
<dbReference type="InterPro" id="IPR010573">
    <property type="entry name" value="MFS_Str1/Tri12-like"/>
</dbReference>
<gene>
    <name evidence="8" type="ORF">NKR19_g6079</name>
</gene>